<evidence type="ECO:0000256" key="1">
    <source>
        <dbReference type="SAM" id="Phobius"/>
    </source>
</evidence>
<keyword evidence="1" id="KW-1133">Transmembrane helix</keyword>
<keyword evidence="3" id="KW-1185">Reference proteome</keyword>
<reference evidence="2" key="1">
    <citation type="submission" date="2013-03" db="EMBL/GenBank/DDBJ databases">
        <authorList>
            <person name="Harkins D.M."/>
            <person name="Durkin A.S."/>
            <person name="Brinkac L.M."/>
            <person name="Haft D.H."/>
            <person name="Selengut J.D."/>
            <person name="Sanka R."/>
            <person name="DePew J."/>
            <person name="Purushe J."/>
            <person name="Hartskeerl R.A."/>
            <person name="Ahmed A."/>
            <person name="van der Linden H."/>
            <person name="Goris M.G.A."/>
            <person name="Vinetz J.M."/>
            <person name="Sutton G.G."/>
            <person name="Nierman W.C."/>
            <person name="Fouts D.E."/>
        </authorList>
    </citation>
    <scope>NUCLEOTIDE SEQUENCE [LARGE SCALE GENOMIC DNA]</scope>
    <source>
        <strain evidence="2">ICFT</strain>
    </source>
</reference>
<dbReference type="AlphaFoldDB" id="N1WES5"/>
<proteinExistence type="predicted"/>
<protein>
    <submittedName>
        <fullName evidence="2">Uncharacterized protein</fullName>
    </submittedName>
</protein>
<comment type="caution">
    <text evidence="2">The sequence shown here is derived from an EMBL/GenBank/DDBJ whole genome shotgun (WGS) entry which is preliminary data.</text>
</comment>
<keyword evidence="1" id="KW-0472">Membrane</keyword>
<sequence>MAGSERKFVDVKKQKRGFMPGLLEQIVFPIFLFWFCGLTLVLFRSDFEFVWKIVFVFIFIFYFFQYFPELKASYERLTVSYPVEIVSWIYGIGKGFYFFLLFLWPAALFRIFYSASPHVGKSLAKALISATLIYWCGFILYNHFSSEVDGFLNIGFLKFLNFSAK</sequence>
<accession>N1WES5</accession>
<evidence type="ECO:0000313" key="2">
    <source>
        <dbReference type="EMBL" id="EMY78751.1"/>
    </source>
</evidence>
<feature type="transmembrane region" description="Helical" evidence="1">
    <location>
        <begin position="123"/>
        <end position="141"/>
    </location>
</feature>
<keyword evidence="1" id="KW-0812">Transmembrane</keyword>
<feature type="transmembrane region" description="Helical" evidence="1">
    <location>
        <begin position="88"/>
        <end position="111"/>
    </location>
</feature>
<organism evidence="2 3">
    <name type="scientific">Leptospira weilii serovar Ranarum str. ICFT</name>
    <dbReference type="NCBI Taxonomy" id="1218598"/>
    <lineage>
        <taxon>Bacteria</taxon>
        <taxon>Pseudomonadati</taxon>
        <taxon>Spirochaetota</taxon>
        <taxon>Spirochaetia</taxon>
        <taxon>Leptospirales</taxon>
        <taxon>Leptospiraceae</taxon>
        <taxon>Leptospira</taxon>
    </lineage>
</organism>
<dbReference type="STRING" id="1218598.LEP1GSC060_2139"/>
<dbReference type="Proteomes" id="UP000012313">
    <property type="component" value="Unassembled WGS sequence"/>
</dbReference>
<gene>
    <name evidence="2" type="ORF">LEP1GSC060_2139</name>
</gene>
<feature type="transmembrane region" description="Helical" evidence="1">
    <location>
        <begin position="21"/>
        <end position="43"/>
    </location>
</feature>
<feature type="transmembrane region" description="Helical" evidence="1">
    <location>
        <begin position="49"/>
        <end position="67"/>
    </location>
</feature>
<evidence type="ECO:0000313" key="3">
    <source>
        <dbReference type="Proteomes" id="UP000012313"/>
    </source>
</evidence>
<name>N1WES5_9LEPT</name>
<dbReference type="EMBL" id="AOHC02000018">
    <property type="protein sequence ID" value="EMY78751.1"/>
    <property type="molecule type" value="Genomic_DNA"/>
</dbReference>